<reference evidence="1 2" key="1">
    <citation type="submission" date="2014-07" db="EMBL/GenBank/DDBJ databases">
        <title>Draft genome of Clostridium celerecrescens 152B isolated from sediments associated with methane hydrate from Krishna Godavari basin.</title>
        <authorList>
            <person name="Honkalas V.S."/>
            <person name="Dabir A.P."/>
            <person name="Arora P."/>
            <person name="Dhakephalkar P.K."/>
        </authorList>
    </citation>
    <scope>NUCLEOTIDE SEQUENCE [LARGE SCALE GENOMIC DNA]</scope>
    <source>
        <strain evidence="1 2">152B</strain>
    </source>
</reference>
<gene>
    <name evidence="1" type="ORF">IO98_09140</name>
</gene>
<accession>A0A084JND0</accession>
<evidence type="ECO:0000313" key="1">
    <source>
        <dbReference type="EMBL" id="KEZ90464.1"/>
    </source>
</evidence>
<comment type="caution">
    <text evidence="1">The sequence shown here is derived from an EMBL/GenBank/DDBJ whole genome shotgun (WGS) entry which is preliminary data.</text>
</comment>
<keyword evidence="2" id="KW-1185">Reference proteome</keyword>
<dbReference type="EMBL" id="JPME01000011">
    <property type="protein sequence ID" value="KEZ90464.1"/>
    <property type="molecule type" value="Genomic_DNA"/>
</dbReference>
<dbReference type="AlphaFoldDB" id="A0A084JND0"/>
<sequence length="65" mass="7868">MYIYHIVQDLFYNHDQPVLNWPFNVLNKEGERNGVNVKLGYFCNYLSLLKFLNIYVILLRRENSD</sequence>
<protein>
    <submittedName>
        <fullName evidence="1">Uncharacterized protein</fullName>
    </submittedName>
</protein>
<organism evidence="1 2">
    <name type="scientific">Lacrimispora celerecrescens</name>
    <dbReference type="NCBI Taxonomy" id="29354"/>
    <lineage>
        <taxon>Bacteria</taxon>
        <taxon>Bacillati</taxon>
        <taxon>Bacillota</taxon>
        <taxon>Clostridia</taxon>
        <taxon>Lachnospirales</taxon>
        <taxon>Lachnospiraceae</taxon>
        <taxon>Lacrimispora</taxon>
    </lineage>
</organism>
<evidence type="ECO:0000313" key="2">
    <source>
        <dbReference type="Proteomes" id="UP000028525"/>
    </source>
</evidence>
<dbReference type="STRING" id="29354.IO98_09140"/>
<name>A0A084JND0_9FIRM</name>
<dbReference type="Proteomes" id="UP000028525">
    <property type="component" value="Unassembled WGS sequence"/>
</dbReference>
<proteinExistence type="predicted"/>